<evidence type="ECO:0000256" key="9">
    <source>
        <dbReference type="ARBA" id="ARBA00023055"/>
    </source>
</evidence>
<reference evidence="13 14" key="1">
    <citation type="journal article" date="2020" name="IScience">
        <title>Genome Sequencing of the Endangered Kingdonia uniflora (Circaeasteraceae, Ranunculales) Reveals Potential Mechanisms of Evolutionary Specialization.</title>
        <authorList>
            <person name="Sun Y."/>
            <person name="Deng T."/>
            <person name="Zhang A."/>
            <person name="Moore M.J."/>
            <person name="Landis J.B."/>
            <person name="Lin N."/>
            <person name="Zhang H."/>
            <person name="Zhang X."/>
            <person name="Huang J."/>
            <person name="Zhang X."/>
            <person name="Sun H."/>
            <person name="Wang H."/>
        </authorList>
    </citation>
    <scope>NUCLEOTIDE SEQUENCE [LARGE SCALE GENOMIC DNA]</scope>
    <source>
        <strain evidence="13">TB1705</strain>
        <tissue evidence="13">Leaf</tissue>
    </source>
</reference>
<evidence type="ECO:0000256" key="2">
    <source>
        <dbReference type="ARBA" id="ARBA00006996"/>
    </source>
</evidence>
<dbReference type="Pfam" id="PF00612">
    <property type="entry name" value="IQ"/>
    <property type="match status" value="2"/>
</dbReference>
<dbReference type="InterPro" id="IPR039010">
    <property type="entry name" value="Synaptotagmin_SMP"/>
</dbReference>
<dbReference type="AlphaFoldDB" id="A0A7J7MJW7"/>
<evidence type="ECO:0000256" key="4">
    <source>
        <dbReference type="ARBA" id="ARBA00022692"/>
    </source>
</evidence>
<dbReference type="InterPro" id="IPR000048">
    <property type="entry name" value="IQ_motif_EF-hand-BS"/>
</dbReference>
<evidence type="ECO:0000259" key="12">
    <source>
        <dbReference type="PROSITE" id="PS51847"/>
    </source>
</evidence>
<keyword evidence="9" id="KW-0445">Lipid transport</keyword>
<comment type="caution">
    <text evidence="13">The sequence shown here is derived from an EMBL/GenBank/DDBJ whole genome shotgun (WGS) entry which is preliminary data.</text>
</comment>
<accession>A0A7J7MJW7</accession>
<evidence type="ECO:0000313" key="14">
    <source>
        <dbReference type="Proteomes" id="UP000541444"/>
    </source>
</evidence>
<evidence type="ECO:0000256" key="11">
    <source>
        <dbReference type="ARBA" id="ARBA00023136"/>
    </source>
</evidence>
<evidence type="ECO:0000256" key="6">
    <source>
        <dbReference type="ARBA" id="ARBA00022737"/>
    </source>
</evidence>
<dbReference type="PANTHER" id="PTHR10774">
    <property type="entry name" value="EXTENDED SYNAPTOTAGMIN-RELATED"/>
    <property type="match status" value="1"/>
</dbReference>
<dbReference type="GO" id="GO:0008289">
    <property type="term" value="F:lipid binding"/>
    <property type="evidence" value="ECO:0007669"/>
    <property type="project" value="UniProtKB-KW"/>
</dbReference>
<evidence type="ECO:0000256" key="5">
    <source>
        <dbReference type="ARBA" id="ARBA00022723"/>
    </source>
</evidence>
<dbReference type="InterPro" id="IPR045050">
    <property type="entry name" value="Synaptotagmin_plant"/>
</dbReference>
<evidence type="ECO:0000256" key="7">
    <source>
        <dbReference type="ARBA" id="ARBA00022837"/>
    </source>
</evidence>
<protein>
    <recommendedName>
        <fullName evidence="12">SMP-LTD domain-containing protein</fullName>
    </recommendedName>
</protein>
<sequence>MTQFTGVLIIEDGGSGCITLELELQWDGNPNIFLDIKMMVGVALPVQVKNIGFTGAFRLIFKPLVEEIPCVGVVSYSLRQKKKLDYTLKVVGGDLSSVPWLADAIEGTIMDVVEDVITWPVRKVIPIIPGDYSDLELKPEETLEVKLASELLGCAQVQLKDLEPGKVKDVWLKLVKDLDVQRDTKNRGQVHLELLYYHFGSESGFTNLFAVAAAEAEVTAARAAAVMVKLAGGSGSYMTTRVDWAADRIQATFRGYLTKKALWLLKGLVKLQALLRGHIVRKKIADTMRAMQVLARG</sequence>
<keyword evidence="6" id="KW-0677">Repeat</keyword>
<dbReference type="GO" id="GO:0006869">
    <property type="term" value="P:lipid transport"/>
    <property type="evidence" value="ECO:0007669"/>
    <property type="project" value="UniProtKB-KW"/>
</dbReference>
<evidence type="ECO:0000256" key="3">
    <source>
        <dbReference type="ARBA" id="ARBA00022448"/>
    </source>
</evidence>
<keyword evidence="4" id="KW-0812">Transmembrane</keyword>
<dbReference type="GO" id="GO:0005783">
    <property type="term" value="C:endoplasmic reticulum"/>
    <property type="evidence" value="ECO:0007669"/>
    <property type="project" value="TreeGrafter"/>
</dbReference>
<dbReference type="InterPro" id="IPR031468">
    <property type="entry name" value="SMP_LBD"/>
</dbReference>
<dbReference type="Gene3D" id="1.20.5.190">
    <property type="match status" value="1"/>
</dbReference>
<feature type="domain" description="SMP-LTD" evidence="12">
    <location>
        <begin position="1"/>
        <end position="128"/>
    </location>
</feature>
<dbReference type="GO" id="GO:0016020">
    <property type="term" value="C:membrane"/>
    <property type="evidence" value="ECO:0007669"/>
    <property type="project" value="UniProtKB-SubCell"/>
</dbReference>
<dbReference type="Pfam" id="PF17047">
    <property type="entry name" value="SMP_LBD"/>
    <property type="match status" value="1"/>
</dbReference>
<proteinExistence type="inferred from homology"/>
<dbReference type="CDD" id="cd23767">
    <property type="entry name" value="IQCD"/>
    <property type="match status" value="1"/>
</dbReference>
<keyword evidence="3" id="KW-0813">Transport</keyword>
<evidence type="ECO:0000256" key="1">
    <source>
        <dbReference type="ARBA" id="ARBA00004167"/>
    </source>
</evidence>
<dbReference type="PROSITE" id="PS51847">
    <property type="entry name" value="SMP"/>
    <property type="match status" value="1"/>
</dbReference>
<gene>
    <name evidence="13" type="ORF">GIB67_035827</name>
</gene>
<evidence type="ECO:0000256" key="8">
    <source>
        <dbReference type="ARBA" id="ARBA00022989"/>
    </source>
</evidence>
<evidence type="ECO:0000256" key="10">
    <source>
        <dbReference type="ARBA" id="ARBA00023121"/>
    </source>
</evidence>
<comment type="similarity">
    <text evidence="2">Belongs to the synaptotagmin family.</text>
</comment>
<keyword evidence="5" id="KW-0479">Metal-binding</keyword>
<dbReference type="Proteomes" id="UP000541444">
    <property type="component" value="Unassembled WGS sequence"/>
</dbReference>
<evidence type="ECO:0000313" key="13">
    <source>
        <dbReference type="EMBL" id="KAF6155080.1"/>
    </source>
</evidence>
<organism evidence="13 14">
    <name type="scientific">Kingdonia uniflora</name>
    <dbReference type="NCBI Taxonomy" id="39325"/>
    <lineage>
        <taxon>Eukaryota</taxon>
        <taxon>Viridiplantae</taxon>
        <taxon>Streptophyta</taxon>
        <taxon>Embryophyta</taxon>
        <taxon>Tracheophyta</taxon>
        <taxon>Spermatophyta</taxon>
        <taxon>Magnoliopsida</taxon>
        <taxon>Ranunculales</taxon>
        <taxon>Circaeasteraceae</taxon>
        <taxon>Kingdonia</taxon>
    </lineage>
</organism>
<dbReference type="PANTHER" id="PTHR10774:SF149">
    <property type="entry name" value="SYNAPTOTAGMIN-5"/>
    <property type="match status" value="1"/>
</dbReference>
<keyword evidence="7" id="KW-0106">Calcium</keyword>
<dbReference type="EMBL" id="JACGCM010001441">
    <property type="protein sequence ID" value="KAF6155080.1"/>
    <property type="molecule type" value="Genomic_DNA"/>
</dbReference>
<dbReference type="PROSITE" id="PS50096">
    <property type="entry name" value="IQ"/>
    <property type="match status" value="2"/>
</dbReference>
<keyword evidence="11" id="KW-0472">Membrane</keyword>
<dbReference type="OrthoDB" id="67700at2759"/>
<comment type="subcellular location">
    <subcellularLocation>
        <location evidence="1">Membrane</location>
        <topology evidence="1">Single-pass membrane protein</topology>
    </subcellularLocation>
</comment>
<name>A0A7J7MJW7_9MAGN</name>
<keyword evidence="14" id="KW-1185">Reference proteome</keyword>
<keyword evidence="10" id="KW-0446">Lipid-binding</keyword>
<dbReference type="GO" id="GO:0046872">
    <property type="term" value="F:metal ion binding"/>
    <property type="evidence" value="ECO:0007669"/>
    <property type="project" value="UniProtKB-KW"/>
</dbReference>
<keyword evidence="8" id="KW-1133">Transmembrane helix</keyword>